<dbReference type="Proteomes" id="UP000625551">
    <property type="component" value="Unassembled WGS sequence"/>
</dbReference>
<evidence type="ECO:0000256" key="6">
    <source>
        <dbReference type="SAM" id="SignalP"/>
    </source>
</evidence>
<evidence type="ECO:0000313" key="9">
    <source>
        <dbReference type="Proteomes" id="UP000625551"/>
    </source>
</evidence>
<dbReference type="Gene3D" id="3.40.50.200">
    <property type="entry name" value="Peptidase S8/S53 domain"/>
    <property type="match status" value="1"/>
</dbReference>
<dbReference type="NCBIfam" id="TIGR04183">
    <property type="entry name" value="Por_Secre_tail"/>
    <property type="match status" value="1"/>
</dbReference>
<evidence type="ECO:0000256" key="5">
    <source>
        <dbReference type="PROSITE-ProRule" id="PRU01240"/>
    </source>
</evidence>
<dbReference type="InterPro" id="IPR023828">
    <property type="entry name" value="Peptidase_S8_Ser-AS"/>
</dbReference>
<feature type="chain" id="PRO_5045950830" evidence="6">
    <location>
        <begin position="20"/>
        <end position="546"/>
    </location>
</feature>
<dbReference type="InterPro" id="IPR050131">
    <property type="entry name" value="Peptidase_S8_subtilisin-like"/>
</dbReference>
<organism evidence="8 9">
    <name type="scientific">Pontibacter aquaedesilientis</name>
    <dbReference type="NCBI Taxonomy" id="2766980"/>
    <lineage>
        <taxon>Bacteria</taxon>
        <taxon>Pseudomonadati</taxon>
        <taxon>Bacteroidota</taxon>
        <taxon>Cytophagia</taxon>
        <taxon>Cytophagales</taxon>
        <taxon>Hymenobacteraceae</taxon>
        <taxon>Pontibacter</taxon>
    </lineage>
</organism>
<dbReference type="PANTHER" id="PTHR43806:SF67">
    <property type="entry name" value="EGF-LIKE DOMAIN-CONTAINING PROTEIN"/>
    <property type="match status" value="1"/>
</dbReference>
<accession>A0ABR7XEK1</accession>
<dbReference type="EMBL" id="JACXAJ010000001">
    <property type="protein sequence ID" value="MBD1396043.1"/>
    <property type="molecule type" value="Genomic_DNA"/>
</dbReference>
<dbReference type="PROSITE" id="PS51892">
    <property type="entry name" value="SUBTILASE"/>
    <property type="match status" value="1"/>
</dbReference>
<comment type="caution">
    <text evidence="8">The sequence shown here is derived from an EMBL/GenBank/DDBJ whole genome shotgun (WGS) entry which is preliminary data.</text>
</comment>
<keyword evidence="6" id="KW-0732">Signal</keyword>
<feature type="active site" description="Charge relay system" evidence="5">
    <location>
        <position position="183"/>
    </location>
</feature>
<evidence type="ECO:0000256" key="3">
    <source>
        <dbReference type="ARBA" id="ARBA00022801"/>
    </source>
</evidence>
<dbReference type="RefSeq" id="WP_191182183.1">
    <property type="nucleotide sequence ID" value="NZ_JACXAJ010000001.1"/>
</dbReference>
<feature type="active site" description="Charge relay system" evidence="5">
    <location>
        <position position="223"/>
    </location>
</feature>
<evidence type="ECO:0000256" key="1">
    <source>
        <dbReference type="ARBA" id="ARBA00011073"/>
    </source>
</evidence>
<dbReference type="InterPro" id="IPR000209">
    <property type="entry name" value="Peptidase_S8/S53_dom"/>
</dbReference>
<dbReference type="PIRSF" id="PIRSF037903">
    <property type="entry name" value="Subtilisin_rel_GFO_2223"/>
    <property type="match status" value="1"/>
</dbReference>
<feature type="signal peptide" evidence="6">
    <location>
        <begin position="1"/>
        <end position="19"/>
    </location>
</feature>
<dbReference type="InterPro" id="IPR036852">
    <property type="entry name" value="Peptidase_S8/S53_dom_sf"/>
</dbReference>
<keyword evidence="3 5" id="KW-0378">Hydrolase</keyword>
<feature type="active site" description="Charge relay system" evidence="5">
    <location>
        <position position="401"/>
    </location>
</feature>
<dbReference type="SUPFAM" id="SSF52743">
    <property type="entry name" value="Subtilisin-like"/>
    <property type="match status" value="1"/>
</dbReference>
<dbReference type="CDD" id="cd07493">
    <property type="entry name" value="Peptidases_S8_9"/>
    <property type="match status" value="1"/>
</dbReference>
<keyword evidence="9" id="KW-1185">Reference proteome</keyword>
<reference evidence="8 9" key="1">
    <citation type="submission" date="2020-09" db="EMBL/GenBank/DDBJ databases">
        <title>Genome sequencing and assembly of Pontibacter sp.</title>
        <authorList>
            <person name="Chhetri G."/>
        </authorList>
    </citation>
    <scope>NUCLEOTIDE SEQUENCE [LARGE SCALE GENOMIC DNA]</scope>
    <source>
        <strain evidence="8 9">JH31</strain>
    </source>
</reference>
<dbReference type="InterPro" id="IPR015500">
    <property type="entry name" value="Peptidase_S8_subtilisin-rel"/>
</dbReference>
<dbReference type="PRINTS" id="PR00723">
    <property type="entry name" value="SUBTILISIN"/>
</dbReference>
<keyword evidence="4 5" id="KW-0720">Serine protease</keyword>
<evidence type="ECO:0000256" key="2">
    <source>
        <dbReference type="ARBA" id="ARBA00022670"/>
    </source>
</evidence>
<protein>
    <submittedName>
        <fullName evidence="8">S8 family serine peptidase</fullName>
    </submittedName>
</protein>
<evidence type="ECO:0000259" key="7">
    <source>
        <dbReference type="Pfam" id="PF00082"/>
    </source>
</evidence>
<comment type="similarity">
    <text evidence="1 5">Belongs to the peptidase S8 family.</text>
</comment>
<dbReference type="InterPro" id="IPR017317">
    <property type="entry name" value="Pept_S8_subtilisin_bacteroid-2"/>
</dbReference>
<dbReference type="Pfam" id="PF00082">
    <property type="entry name" value="Peptidase_S8"/>
    <property type="match status" value="1"/>
</dbReference>
<feature type="domain" description="Peptidase S8/S53" evidence="7">
    <location>
        <begin position="174"/>
        <end position="447"/>
    </location>
</feature>
<dbReference type="InterPro" id="IPR026444">
    <property type="entry name" value="Secre_tail"/>
</dbReference>
<dbReference type="PROSITE" id="PS00138">
    <property type="entry name" value="SUBTILASE_SER"/>
    <property type="match status" value="1"/>
</dbReference>
<gene>
    <name evidence="8" type="ORF">H9Q13_02605</name>
</gene>
<sequence>MRFLLFSICFLLIIPVAKGQAGSSTEEQKHLVYFTDKAQSPYSINSPEQYLSPKALARRSRQHIPVTPRDFPVNPAYVADLKKTGVTLLYTSRWFNAAVVQCSTEKLAELQTLPFVRSSRSLNRLANPAGKSGTLSIDSMTLASTYVEAKLYGSAFHQANMLGVPALHDEGFRGEGMAIAVFDAGFPGVNSVSAFAHLFQNGQVKATFDFVKKSPQVYANNAHGTAVLSTMAAYEPGLMIGTAYKADYLLFGTEDAATEHNIEEVNWLLAAEYADSAGADIINSSLGYTAFDPPSTSYTYPDLNGNTTIVTRAADYAAATGMLVVVSAGNEGNKPWRYISAPADADSVLTVGAVDSLANHASFSSYGPTADKRVKPDVVAMGQQVYVVSSSGRLSRSSGTSFSGPIMAGMVACLWQANADLTNMQLLERVRQLGSHAANPNFTIGYGVPSYARNVTSIPKHFQDGITITNPMTDRELVITMGESWQKESAVAHVYDTTGKLLLKQGLPAHQKTHTLSLKPGRLKRGVYLCQISSDSQNVTLRFIKL</sequence>
<evidence type="ECO:0000313" key="8">
    <source>
        <dbReference type="EMBL" id="MBD1396043.1"/>
    </source>
</evidence>
<evidence type="ECO:0000256" key="4">
    <source>
        <dbReference type="ARBA" id="ARBA00022825"/>
    </source>
</evidence>
<dbReference type="PANTHER" id="PTHR43806">
    <property type="entry name" value="PEPTIDASE S8"/>
    <property type="match status" value="1"/>
</dbReference>
<keyword evidence="2 5" id="KW-0645">Protease</keyword>
<proteinExistence type="inferred from homology"/>
<name>A0ABR7XEK1_9BACT</name>